<feature type="transmembrane region" description="Helical" evidence="4">
    <location>
        <begin position="142"/>
        <end position="161"/>
    </location>
</feature>
<accession>A0A494Y5U7</accession>
<feature type="compositionally biased region" description="Low complexity" evidence="3">
    <location>
        <begin position="64"/>
        <end position="76"/>
    </location>
</feature>
<evidence type="ECO:0000313" key="7">
    <source>
        <dbReference type="Proteomes" id="UP000282076"/>
    </source>
</evidence>
<evidence type="ECO:0000256" key="3">
    <source>
        <dbReference type="SAM" id="MobiDB-lite"/>
    </source>
</evidence>
<dbReference type="RefSeq" id="WP_120973807.1">
    <property type="nucleotide sequence ID" value="NZ_RBZM01000001.1"/>
</dbReference>
<evidence type="ECO:0000259" key="5">
    <source>
        <dbReference type="Pfam" id="PF00892"/>
    </source>
</evidence>
<organism evidence="6 7">
    <name type="scientific">Cohnella endophytica</name>
    <dbReference type="NCBI Taxonomy" id="2419778"/>
    <lineage>
        <taxon>Bacteria</taxon>
        <taxon>Bacillati</taxon>
        <taxon>Bacillota</taxon>
        <taxon>Bacilli</taxon>
        <taxon>Bacillales</taxon>
        <taxon>Paenibacillaceae</taxon>
        <taxon>Cohnella</taxon>
    </lineage>
</organism>
<evidence type="ECO:0000256" key="2">
    <source>
        <dbReference type="ARBA" id="ARBA00007362"/>
    </source>
</evidence>
<protein>
    <submittedName>
        <fullName evidence="6">EamA family transporter</fullName>
    </submittedName>
</protein>
<dbReference type="InterPro" id="IPR000620">
    <property type="entry name" value="EamA_dom"/>
</dbReference>
<evidence type="ECO:0000313" key="6">
    <source>
        <dbReference type="EMBL" id="RKP58059.1"/>
    </source>
</evidence>
<comment type="subcellular location">
    <subcellularLocation>
        <location evidence="1">Endomembrane system</location>
        <topology evidence="1">Multi-pass membrane protein</topology>
    </subcellularLocation>
</comment>
<feature type="transmembrane region" description="Helical" evidence="4">
    <location>
        <begin position="34"/>
        <end position="52"/>
    </location>
</feature>
<dbReference type="OrthoDB" id="3180815at2"/>
<feature type="transmembrane region" description="Helical" evidence="4">
    <location>
        <begin position="210"/>
        <end position="229"/>
    </location>
</feature>
<dbReference type="EMBL" id="RBZM01000001">
    <property type="protein sequence ID" value="RKP58059.1"/>
    <property type="molecule type" value="Genomic_DNA"/>
</dbReference>
<evidence type="ECO:0000256" key="1">
    <source>
        <dbReference type="ARBA" id="ARBA00004127"/>
    </source>
</evidence>
<feature type="domain" description="EamA" evidence="5">
    <location>
        <begin position="171"/>
        <end position="303"/>
    </location>
</feature>
<comment type="caution">
    <text evidence="6">The sequence shown here is derived from an EMBL/GenBank/DDBJ whole genome shotgun (WGS) entry which is preliminary data.</text>
</comment>
<feature type="transmembrane region" description="Helical" evidence="4">
    <location>
        <begin position="235"/>
        <end position="255"/>
    </location>
</feature>
<feature type="transmembrane region" description="Helical" evidence="4">
    <location>
        <begin position="111"/>
        <end position="130"/>
    </location>
</feature>
<keyword evidence="4" id="KW-0812">Transmembrane</keyword>
<name>A0A494Y5U7_9BACL</name>
<dbReference type="AlphaFoldDB" id="A0A494Y5U7"/>
<keyword evidence="4" id="KW-1133">Transmembrane helix</keyword>
<gene>
    <name evidence="6" type="ORF">D7Z26_00710</name>
</gene>
<reference evidence="6 7" key="1">
    <citation type="submission" date="2018-10" db="EMBL/GenBank/DDBJ databases">
        <title>Cohnella sp. M2MS4P-1, whole genome shotgun sequence.</title>
        <authorList>
            <person name="Tuo L."/>
        </authorList>
    </citation>
    <scope>NUCLEOTIDE SEQUENCE [LARGE SCALE GENOMIC DNA]</scope>
    <source>
        <strain evidence="6 7">M2MS4P-1</strain>
    </source>
</reference>
<dbReference type="InterPro" id="IPR037185">
    <property type="entry name" value="EmrE-like"/>
</dbReference>
<keyword evidence="4" id="KW-0472">Membrane</keyword>
<comment type="similarity">
    <text evidence="2">Belongs to the EamA transporter family.</text>
</comment>
<dbReference type="GO" id="GO:0016020">
    <property type="term" value="C:membrane"/>
    <property type="evidence" value="ECO:0007669"/>
    <property type="project" value="InterPro"/>
</dbReference>
<sequence>MKYLLSVLLGAICYGILSTIVVKAYGEGYQLGEVVGSQLLTGCILAWGLVLFTKLRQKRKQRNEQSSGGSASSEQQTPSPRLTWKQRLILMAAGTPTAITGLLYYQSLRYIPNSLAILLLFQFTWIGVLMHAIGQKKRPDGIMFVTLAVLFGGTFLAAGIMEEGLSRFNWIGVIFGLLSAVSYSLFILFSGKAVPGVHPANRSSWMITGGMLFVFILFPPTFLINGLIWGDLMMFGALLGLFGAFLPPVLFAVGVPHIGEGMTGVLGASELPVAVMLSSVVLHEHVSFMQWAGVVLVILGVALPELIKRINRPTRDYLQSSSA</sequence>
<evidence type="ECO:0000256" key="4">
    <source>
        <dbReference type="SAM" id="Phobius"/>
    </source>
</evidence>
<proteinExistence type="inferred from homology"/>
<feature type="transmembrane region" description="Helical" evidence="4">
    <location>
        <begin position="288"/>
        <end position="307"/>
    </location>
</feature>
<feature type="transmembrane region" description="Helical" evidence="4">
    <location>
        <begin position="167"/>
        <end position="189"/>
    </location>
</feature>
<feature type="region of interest" description="Disordered" evidence="3">
    <location>
        <begin position="61"/>
        <end position="80"/>
    </location>
</feature>
<keyword evidence="7" id="KW-1185">Reference proteome</keyword>
<dbReference type="SUPFAM" id="SSF103481">
    <property type="entry name" value="Multidrug resistance efflux transporter EmrE"/>
    <property type="match status" value="1"/>
</dbReference>
<dbReference type="Proteomes" id="UP000282076">
    <property type="component" value="Unassembled WGS sequence"/>
</dbReference>
<dbReference type="Pfam" id="PF00892">
    <property type="entry name" value="EamA"/>
    <property type="match status" value="1"/>
</dbReference>